<dbReference type="EnsemblFungi" id="PTTG_02368-t43_1">
    <property type="protein sequence ID" value="PTTG_02368-t43_1-p1"/>
    <property type="gene ID" value="PTTG_02368"/>
</dbReference>
<reference evidence="3" key="4">
    <citation type="submission" date="2025-05" db="UniProtKB">
        <authorList>
            <consortium name="EnsemblFungi"/>
        </authorList>
    </citation>
    <scope>IDENTIFICATION</scope>
    <source>
        <strain evidence="3">isolate 1-1 / race 1 (BBBD)</strain>
    </source>
</reference>
<evidence type="ECO:0000313" key="3">
    <source>
        <dbReference type="EnsemblFungi" id="PTTG_02368-t43_1-p1"/>
    </source>
</evidence>
<protein>
    <submittedName>
        <fullName evidence="2 3">Uncharacterized protein</fullName>
    </submittedName>
</protein>
<accession>A0A180H2S6</accession>
<evidence type="ECO:0000313" key="4">
    <source>
        <dbReference type="Proteomes" id="UP000005240"/>
    </source>
</evidence>
<proteinExistence type="predicted"/>
<dbReference type="AlphaFoldDB" id="A0A180H2S6"/>
<sequence>MKFPSEWEQGFKDWTLNHRGFYESLRDVYHFPRFAGWLLIHKAHADRIQAKDGFMEALRYDIRLRTNAFAHRVSRNGQEGVPDISVFQPNIAEEAYADARRFNELGFRDNPYGLGGAREAFDPVTGQLKARTRDYHAAQIPFPSIQYPPQFTHPFPVPAAAPFPMPTAHHQRAPNLGQWPTQRPARQRGQGRNGYRGNHFDPNFVDPRRGGPPTQPNPGNRQLVVRDTNG</sequence>
<keyword evidence="4" id="KW-1185">Reference proteome</keyword>
<reference evidence="2" key="2">
    <citation type="submission" date="2016-05" db="EMBL/GenBank/DDBJ databases">
        <title>Comparative analysis highlights variable genome content of wheat rusts and divergence of the mating loci.</title>
        <authorList>
            <person name="Cuomo C.A."/>
            <person name="Bakkeren G."/>
            <person name="Szabo L."/>
            <person name="Khalil H."/>
            <person name="Joly D."/>
            <person name="Goldberg J."/>
            <person name="Young S."/>
            <person name="Zeng Q."/>
            <person name="Fellers J."/>
        </authorList>
    </citation>
    <scope>NUCLEOTIDE SEQUENCE [LARGE SCALE GENOMIC DNA]</scope>
    <source>
        <strain evidence="2">1-1 BBBD Race 1</strain>
    </source>
</reference>
<name>A0A180H2S6_PUCT1</name>
<dbReference type="Proteomes" id="UP000005240">
    <property type="component" value="Unassembled WGS sequence"/>
</dbReference>
<dbReference type="OrthoDB" id="2515167at2759"/>
<organism evidence="2">
    <name type="scientific">Puccinia triticina (isolate 1-1 / race 1 (BBBD))</name>
    <name type="common">Brown leaf rust fungus</name>
    <dbReference type="NCBI Taxonomy" id="630390"/>
    <lineage>
        <taxon>Eukaryota</taxon>
        <taxon>Fungi</taxon>
        <taxon>Dikarya</taxon>
        <taxon>Basidiomycota</taxon>
        <taxon>Pucciniomycotina</taxon>
        <taxon>Pucciniomycetes</taxon>
        <taxon>Pucciniales</taxon>
        <taxon>Pucciniaceae</taxon>
        <taxon>Puccinia</taxon>
    </lineage>
</organism>
<feature type="compositionally biased region" description="Low complexity" evidence="1">
    <location>
        <begin position="187"/>
        <end position="197"/>
    </location>
</feature>
<reference evidence="2" key="1">
    <citation type="submission" date="2009-11" db="EMBL/GenBank/DDBJ databases">
        <authorList>
            <consortium name="The Broad Institute Genome Sequencing Platform"/>
            <person name="Ward D."/>
            <person name="Feldgarden M."/>
            <person name="Earl A."/>
            <person name="Young S.K."/>
            <person name="Zeng Q."/>
            <person name="Koehrsen M."/>
            <person name="Alvarado L."/>
            <person name="Berlin A."/>
            <person name="Bochicchio J."/>
            <person name="Borenstein D."/>
            <person name="Chapman S.B."/>
            <person name="Chen Z."/>
            <person name="Engels R."/>
            <person name="Freedman E."/>
            <person name="Gellesch M."/>
            <person name="Goldberg J."/>
            <person name="Griggs A."/>
            <person name="Gujja S."/>
            <person name="Heilman E."/>
            <person name="Heiman D."/>
            <person name="Hepburn T."/>
            <person name="Howarth C."/>
            <person name="Jen D."/>
            <person name="Larson L."/>
            <person name="Lewis B."/>
            <person name="Mehta T."/>
            <person name="Park D."/>
            <person name="Pearson M."/>
            <person name="Roberts A."/>
            <person name="Saif S."/>
            <person name="Shea T."/>
            <person name="Shenoy N."/>
            <person name="Sisk P."/>
            <person name="Stolte C."/>
            <person name="Sykes S."/>
            <person name="Thomson T."/>
            <person name="Walk T."/>
            <person name="White J."/>
            <person name="Yandava C."/>
            <person name="Izard J."/>
            <person name="Baranova O.V."/>
            <person name="Blanton J.M."/>
            <person name="Tanner A.C."/>
            <person name="Dewhirst F.E."/>
            <person name="Haas B."/>
            <person name="Nusbaum C."/>
            <person name="Birren B."/>
        </authorList>
    </citation>
    <scope>NUCLEOTIDE SEQUENCE [LARGE SCALE GENOMIC DNA]</scope>
    <source>
        <strain evidence="2">1-1 BBBD Race 1</strain>
    </source>
</reference>
<feature type="region of interest" description="Disordered" evidence="1">
    <location>
        <begin position="163"/>
        <end position="230"/>
    </location>
</feature>
<gene>
    <name evidence="2" type="ORF">PTTG_02368</name>
</gene>
<evidence type="ECO:0000256" key="1">
    <source>
        <dbReference type="SAM" id="MobiDB-lite"/>
    </source>
</evidence>
<evidence type="ECO:0000313" key="2">
    <source>
        <dbReference type="EMBL" id="OAV99104.1"/>
    </source>
</evidence>
<reference evidence="3 4" key="3">
    <citation type="journal article" date="2017" name="G3 (Bethesda)">
        <title>Comparative analysis highlights variable genome content of wheat rusts and divergence of the mating loci.</title>
        <authorList>
            <person name="Cuomo C.A."/>
            <person name="Bakkeren G."/>
            <person name="Khalil H.B."/>
            <person name="Panwar V."/>
            <person name="Joly D."/>
            <person name="Linning R."/>
            <person name="Sakthikumar S."/>
            <person name="Song X."/>
            <person name="Adiconis X."/>
            <person name="Fan L."/>
            <person name="Goldberg J.M."/>
            <person name="Levin J.Z."/>
            <person name="Young S."/>
            <person name="Zeng Q."/>
            <person name="Anikster Y."/>
            <person name="Bruce M."/>
            <person name="Wang M."/>
            <person name="Yin C."/>
            <person name="McCallum B."/>
            <person name="Szabo L.J."/>
            <person name="Hulbert S."/>
            <person name="Chen X."/>
            <person name="Fellers J.P."/>
        </authorList>
    </citation>
    <scope>NUCLEOTIDE SEQUENCE</scope>
    <source>
        <strain evidence="4">Isolate 1-1 / race 1 (BBBD)</strain>
        <strain evidence="3">isolate 1-1 / race 1 (BBBD)</strain>
    </source>
</reference>
<dbReference type="EMBL" id="ADAS02000004">
    <property type="protein sequence ID" value="OAV99104.1"/>
    <property type="molecule type" value="Genomic_DNA"/>
</dbReference>